<dbReference type="Proteomes" id="UP001142057">
    <property type="component" value="Unassembled WGS sequence"/>
</dbReference>
<evidence type="ECO:0000313" key="2">
    <source>
        <dbReference type="EMBL" id="MCT2407691.1"/>
    </source>
</evidence>
<dbReference type="EMBL" id="JANZQH010000003">
    <property type="protein sequence ID" value="MCT2407691.1"/>
    <property type="molecule type" value="Genomic_DNA"/>
</dbReference>
<reference evidence="2" key="1">
    <citation type="submission" date="2022-08" db="EMBL/GenBank/DDBJ databases">
        <title>Chryseobacterium antibioticum,isolated from the rhizosphere soil of Pyrola in Tibet.</title>
        <authorList>
            <person name="Kan Y."/>
        </authorList>
    </citation>
    <scope>NUCLEOTIDE SEQUENCE</scope>
    <source>
        <strain evidence="2">Pc2-12</strain>
    </source>
</reference>
<evidence type="ECO:0000313" key="3">
    <source>
        <dbReference type="Proteomes" id="UP001142057"/>
    </source>
</evidence>
<evidence type="ECO:0000259" key="1">
    <source>
        <dbReference type="Pfam" id="PF15643"/>
    </source>
</evidence>
<dbReference type="InterPro" id="IPR028910">
    <property type="entry name" value="Tox-PL-2_dom"/>
</dbReference>
<accession>A0ABT2IGE7</accession>
<comment type="caution">
    <text evidence="2">The sequence shown here is derived from an EMBL/GenBank/DDBJ whole genome shotgun (WGS) entry which is preliminary data.</text>
</comment>
<proteinExistence type="predicted"/>
<dbReference type="Pfam" id="PF15643">
    <property type="entry name" value="Tox-PL-2"/>
    <property type="match status" value="1"/>
</dbReference>
<dbReference type="RefSeq" id="WP_259828826.1">
    <property type="nucleotide sequence ID" value="NZ_JANZQH010000003.1"/>
</dbReference>
<gene>
    <name evidence="2" type="ORF">NZD88_09095</name>
</gene>
<organism evidence="2 3">
    <name type="scientific">Chryseobacterium pyrolae</name>
    <dbReference type="NCBI Taxonomy" id="2987481"/>
    <lineage>
        <taxon>Bacteria</taxon>
        <taxon>Pseudomonadati</taxon>
        <taxon>Bacteroidota</taxon>
        <taxon>Flavobacteriia</taxon>
        <taxon>Flavobacteriales</taxon>
        <taxon>Weeksellaceae</taxon>
        <taxon>Chryseobacterium group</taxon>
        <taxon>Chryseobacterium</taxon>
    </lineage>
</organism>
<name>A0ABT2IGE7_9FLAO</name>
<keyword evidence="3" id="KW-1185">Reference proteome</keyword>
<protein>
    <recommendedName>
        <fullName evidence="1">Tox-PL-2 domain-containing protein</fullName>
    </recommendedName>
</protein>
<sequence length="98" mass="11068">MPSPLKQLFQCKEFAAELMSRMASQGIKGEMVILKSDTGYIWSETLDKSITTNGDHVGVKVGNMVYDNMFPKEVEYSKWLYDLGIGFPKMQPPVVTPF</sequence>
<feature type="domain" description="Tox-PL-2" evidence="1">
    <location>
        <begin position="7"/>
        <end position="83"/>
    </location>
</feature>